<sequence length="126" mass="13688">MTHKEALRTENAPQPAGPYSQAIVSGDLLFTAGFGPQDPATGEVAESVAEQTRQVLRTLQAVLAERGATLDDALKTTVHLADLADFQEFNEAYREFFSEPFPVRTTVGSQLANILVEIDLVARLKS</sequence>
<evidence type="ECO:0000256" key="1">
    <source>
        <dbReference type="ARBA" id="ARBA00010552"/>
    </source>
</evidence>
<dbReference type="STRING" id="446465.Bfae_04590"/>
<dbReference type="InterPro" id="IPR006056">
    <property type="entry name" value="RidA"/>
</dbReference>
<dbReference type="eggNOG" id="COG0251">
    <property type="taxonomic scope" value="Bacteria"/>
</dbReference>
<dbReference type="Gene3D" id="3.30.1330.40">
    <property type="entry name" value="RutC-like"/>
    <property type="match status" value="1"/>
</dbReference>
<name>C7MHC0_BRAFD</name>
<comment type="similarity">
    <text evidence="1">Belongs to the RutC family.</text>
</comment>
<dbReference type="PANTHER" id="PTHR11803">
    <property type="entry name" value="2-IMINOBUTANOATE/2-IMINOPROPANOATE DEAMINASE RIDA"/>
    <property type="match status" value="1"/>
</dbReference>
<dbReference type="Pfam" id="PF01042">
    <property type="entry name" value="Ribonuc_L-PSP"/>
    <property type="match status" value="1"/>
</dbReference>
<dbReference type="PANTHER" id="PTHR11803:SF39">
    <property type="entry name" value="2-IMINOBUTANOATE_2-IMINOPROPANOATE DEAMINASE"/>
    <property type="match status" value="1"/>
</dbReference>
<dbReference type="AlphaFoldDB" id="C7MHC0"/>
<dbReference type="GO" id="GO:0005829">
    <property type="term" value="C:cytosol"/>
    <property type="evidence" value="ECO:0007669"/>
    <property type="project" value="TreeGrafter"/>
</dbReference>
<dbReference type="SUPFAM" id="SSF55298">
    <property type="entry name" value="YjgF-like"/>
    <property type="match status" value="1"/>
</dbReference>
<keyword evidence="3" id="KW-1185">Reference proteome</keyword>
<dbReference type="NCBIfam" id="TIGR00004">
    <property type="entry name" value="Rid family detoxifying hydrolase"/>
    <property type="match status" value="1"/>
</dbReference>
<organism evidence="2 3">
    <name type="scientific">Brachybacterium faecium (strain ATCC 43885 / DSM 4810 / JCM 11609 / LMG 19847 / NBRC 14762 / NCIMB 9860 / 6-10)</name>
    <dbReference type="NCBI Taxonomy" id="446465"/>
    <lineage>
        <taxon>Bacteria</taxon>
        <taxon>Bacillati</taxon>
        <taxon>Actinomycetota</taxon>
        <taxon>Actinomycetes</taxon>
        <taxon>Micrococcales</taxon>
        <taxon>Dermabacteraceae</taxon>
        <taxon>Brachybacterium</taxon>
    </lineage>
</organism>
<reference evidence="2 3" key="1">
    <citation type="journal article" date="2009" name="Stand. Genomic Sci.">
        <title>Complete genome sequence of Brachybacterium faecium type strain (Schefferle 6-10).</title>
        <authorList>
            <person name="Lapidus A."/>
            <person name="Pukall R."/>
            <person name="Labuttii K."/>
            <person name="Copeland A."/>
            <person name="Del Rio T.G."/>
            <person name="Nolan M."/>
            <person name="Chen F."/>
            <person name="Lucas S."/>
            <person name="Tice H."/>
            <person name="Cheng J.F."/>
            <person name="Bruce D."/>
            <person name="Goodwin L."/>
            <person name="Pitluck S."/>
            <person name="Rohde M."/>
            <person name="Goker M."/>
            <person name="Pati A."/>
            <person name="Ivanova N."/>
            <person name="Mavrommatis K."/>
            <person name="Chen A."/>
            <person name="Palaniappan K."/>
            <person name="D'haeseleer P."/>
            <person name="Chain P."/>
            <person name="Bristow J."/>
            <person name="Eisen J.A."/>
            <person name="Markowitz V."/>
            <person name="Hugenholtz P."/>
            <person name="Kyrpides N.C."/>
            <person name="Klenk H.P."/>
        </authorList>
    </citation>
    <scope>NUCLEOTIDE SEQUENCE [LARGE SCALE GENOMIC DNA]</scope>
    <source>
        <strain evidence="3">ATCC 43885 / DSM 4810 / JCM 11609 / LMG 19847 / NBRC 14762 / NCIMB 9860 / 6-10</strain>
    </source>
</reference>
<gene>
    <name evidence="2" type="ordered locus">Bfae_04590</name>
</gene>
<evidence type="ECO:0000313" key="3">
    <source>
        <dbReference type="Proteomes" id="UP000001919"/>
    </source>
</evidence>
<evidence type="ECO:0000313" key="2">
    <source>
        <dbReference type="EMBL" id="ACU84329.1"/>
    </source>
</evidence>
<dbReference type="InterPro" id="IPR035959">
    <property type="entry name" value="RutC-like_sf"/>
</dbReference>
<dbReference type="FunFam" id="3.30.1330.40:FF:000001">
    <property type="entry name" value="L-PSP family endoribonuclease"/>
    <property type="match status" value="1"/>
</dbReference>
<dbReference type="KEGG" id="bfa:Bfae_04590"/>
<accession>C7MHC0</accession>
<dbReference type="Proteomes" id="UP000001919">
    <property type="component" value="Chromosome"/>
</dbReference>
<dbReference type="HOGENOM" id="CLU_100715_7_1_11"/>
<dbReference type="InterPro" id="IPR006175">
    <property type="entry name" value="YjgF/YER057c/UK114"/>
</dbReference>
<protein>
    <submittedName>
        <fullName evidence="2">Endoribonuclease L-PSP, putative</fullName>
    </submittedName>
</protein>
<dbReference type="GO" id="GO:0019239">
    <property type="term" value="F:deaminase activity"/>
    <property type="evidence" value="ECO:0007669"/>
    <property type="project" value="TreeGrafter"/>
</dbReference>
<dbReference type="EMBL" id="CP001643">
    <property type="protein sequence ID" value="ACU84329.1"/>
    <property type="molecule type" value="Genomic_DNA"/>
</dbReference>
<dbReference type="PATRIC" id="fig|446465.5.peg.453"/>
<dbReference type="OrthoDB" id="8684161at2"/>
<dbReference type="CDD" id="cd00448">
    <property type="entry name" value="YjgF_YER057c_UK114_family"/>
    <property type="match status" value="1"/>
</dbReference>
<proteinExistence type="inferred from homology"/>